<dbReference type="EMBL" id="KQ085933">
    <property type="protein sequence ID" value="KLO15206.1"/>
    <property type="molecule type" value="Genomic_DNA"/>
</dbReference>
<evidence type="ECO:0000256" key="1">
    <source>
        <dbReference type="SAM" id="MobiDB-lite"/>
    </source>
</evidence>
<reference evidence="2 3" key="1">
    <citation type="submission" date="2015-04" db="EMBL/GenBank/DDBJ databases">
        <title>Complete genome sequence of Schizopora paradoxa KUC8140, a cosmopolitan wood degrader in East Asia.</title>
        <authorList>
            <consortium name="DOE Joint Genome Institute"/>
            <person name="Min B."/>
            <person name="Park H."/>
            <person name="Jang Y."/>
            <person name="Kim J.-J."/>
            <person name="Kim K.H."/>
            <person name="Pangilinan J."/>
            <person name="Lipzen A."/>
            <person name="Riley R."/>
            <person name="Grigoriev I.V."/>
            <person name="Spatafora J.W."/>
            <person name="Choi I.-G."/>
        </authorList>
    </citation>
    <scope>NUCLEOTIDE SEQUENCE [LARGE SCALE GENOMIC DNA]</scope>
    <source>
        <strain evidence="2 3">KUC8140</strain>
    </source>
</reference>
<feature type="compositionally biased region" description="Basic and acidic residues" evidence="1">
    <location>
        <begin position="36"/>
        <end position="46"/>
    </location>
</feature>
<feature type="non-terminal residue" evidence="2">
    <location>
        <position position="1"/>
    </location>
</feature>
<organism evidence="2 3">
    <name type="scientific">Schizopora paradoxa</name>
    <dbReference type="NCBI Taxonomy" id="27342"/>
    <lineage>
        <taxon>Eukaryota</taxon>
        <taxon>Fungi</taxon>
        <taxon>Dikarya</taxon>
        <taxon>Basidiomycota</taxon>
        <taxon>Agaricomycotina</taxon>
        <taxon>Agaricomycetes</taxon>
        <taxon>Hymenochaetales</taxon>
        <taxon>Schizoporaceae</taxon>
        <taxon>Schizopora</taxon>
    </lineage>
</organism>
<gene>
    <name evidence="2" type="ORF">SCHPADRAFT_902627</name>
</gene>
<keyword evidence="3" id="KW-1185">Reference proteome</keyword>
<accession>A0A0H2SDU3</accession>
<dbReference type="Proteomes" id="UP000053477">
    <property type="component" value="Unassembled WGS sequence"/>
</dbReference>
<proteinExistence type="predicted"/>
<feature type="region of interest" description="Disordered" evidence="1">
    <location>
        <begin position="26"/>
        <end position="48"/>
    </location>
</feature>
<dbReference type="AlphaFoldDB" id="A0A0H2SDU3"/>
<dbReference type="InParanoid" id="A0A0H2SDU3"/>
<protein>
    <submittedName>
        <fullName evidence="2">Uncharacterized protein</fullName>
    </submittedName>
</protein>
<evidence type="ECO:0000313" key="3">
    <source>
        <dbReference type="Proteomes" id="UP000053477"/>
    </source>
</evidence>
<name>A0A0H2SDU3_9AGAM</name>
<sequence>LTNLPIYCVPYGGVYALFFTNYDHRRSARRSPPQRMLDRPSARRTDSSVSTISILTRRVPATNATVLFVFGPLDAV</sequence>
<evidence type="ECO:0000313" key="2">
    <source>
        <dbReference type="EMBL" id="KLO15206.1"/>
    </source>
</evidence>